<dbReference type="Pfam" id="PF08031">
    <property type="entry name" value="BBE"/>
    <property type="match status" value="1"/>
</dbReference>
<dbReference type="PROSITE" id="PS51387">
    <property type="entry name" value="FAD_PCMH"/>
    <property type="match status" value="1"/>
</dbReference>
<dbReference type="InterPro" id="IPR016169">
    <property type="entry name" value="FAD-bd_PCMH_sub2"/>
</dbReference>
<dbReference type="RefSeq" id="WP_181613144.1">
    <property type="nucleotide sequence ID" value="NZ_BAABAM010000004.1"/>
</dbReference>
<keyword evidence="3" id="KW-0285">Flavoprotein</keyword>
<dbReference type="GO" id="GO:0016491">
    <property type="term" value="F:oxidoreductase activity"/>
    <property type="evidence" value="ECO:0007669"/>
    <property type="project" value="UniProtKB-KW"/>
</dbReference>
<organism evidence="7 8">
    <name type="scientific">Nonomuraea soli</name>
    <dbReference type="NCBI Taxonomy" id="1032476"/>
    <lineage>
        <taxon>Bacteria</taxon>
        <taxon>Bacillati</taxon>
        <taxon>Actinomycetota</taxon>
        <taxon>Actinomycetes</taxon>
        <taxon>Streptosporangiales</taxon>
        <taxon>Streptosporangiaceae</taxon>
        <taxon>Nonomuraea</taxon>
    </lineage>
</organism>
<dbReference type="PANTHER" id="PTHR42973">
    <property type="entry name" value="BINDING OXIDOREDUCTASE, PUTATIVE (AFU_ORTHOLOGUE AFUA_1G17690)-RELATED"/>
    <property type="match status" value="1"/>
</dbReference>
<evidence type="ECO:0000256" key="3">
    <source>
        <dbReference type="ARBA" id="ARBA00022630"/>
    </source>
</evidence>
<evidence type="ECO:0000256" key="4">
    <source>
        <dbReference type="ARBA" id="ARBA00022827"/>
    </source>
</evidence>
<accession>A0A7W0CNB4</accession>
<dbReference type="InterPro" id="IPR012951">
    <property type="entry name" value="BBE"/>
</dbReference>
<dbReference type="SUPFAM" id="SSF56176">
    <property type="entry name" value="FAD-binding/transporter-associated domain-like"/>
    <property type="match status" value="1"/>
</dbReference>
<dbReference type="InterPro" id="IPR006093">
    <property type="entry name" value="Oxy_OxRdtase_FAD_BS"/>
</dbReference>
<evidence type="ECO:0000256" key="2">
    <source>
        <dbReference type="ARBA" id="ARBA00005466"/>
    </source>
</evidence>
<dbReference type="PROSITE" id="PS00862">
    <property type="entry name" value="OX2_COVAL_FAD"/>
    <property type="match status" value="1"/>
</dbReference>
<comment type="cofactor">
    <cofactor evidence="1">
        <name>FAD</name>
        <dbReference type="ChEBI" id="CHEBI:57692"/>
    </cofactor>
</comment>
<reference evidence="7 8" key="1">
    <citation type="submission" date="2020-07" db="EMBL/GenBank/DDBJ databases">
        <title>Genomic Encyclopedia of Type Strains, Phase IV (KMG-IV): sequencing the most valuable type-strain genomes for metagenomic binning, comparative biology and taxonomic classification.</title>
        <authorList>
            <person name="Goeker M."/>
        </authorList>
    </citation>
    <scope>NUCLEOTIDE SEQUENCE [LARGE SCALE GENOMIC DNA]</scope>
    <source>
        <strain evidence="7 8">DSM 45533</strain>
    </source>
</reference>
<dbReference type="Pfam" id="PF01565">
    <property type="entry name" value="FAD_binding_4"/>
    <property type="match status" value="1"/>
</dbReference>
<keyword evidence="5" id="KW-0560">Oxidoreductase</keyword>
<protein>
    <submittedName>
        <fullName evidence="7">FAD/FMN-containing dehydrogenase</fullName>
    </submittedName>
</protein>
<dbReference type="EMBL" id="JACDUR010000006">
    <property type="protein sequence ID" value="MBA2894358.1"/>
    <property type="molecule type" value="Genomic_DNA"/>
</dbReference>
<comment type="similarity">
    <text evidence="2">Belongs to the oxygen-dependent FAD-linked oxidoreductase family.</text>
</comment>
<gene>
    <name evidence="7" type="ORF">HNR30_005730</name>
</gene>
<feature type="domain" description="FAD-binding PCMH-type" evidence="6">
    <location>
        <begin position="27"/>
        <end position="190"/>
    </location>
</feature>
<dbReference type="GO" id="GO:0071949">
    <property type="term" value="F:FAD binding"/>
    <property type="evidence" value="ECO:0007669"/>
    <property type="project" value="InterPro"/>
</dbReference>
<evidence type="ECO:0000256" key="5">
    <source>
        <dbReference type="ARBA" id="ARBA00023002"/>
    </source>
</evidence>
<dbReference type="Gene3D" id="3.30.465.10">
    <property type="match status" value="1"/>
</dbReference>
<dbReference type="AlphaFoldDB" id="A0A7W0CNB4"/>
<dbReference type="InterPro" id="IPR050416">
    <property type="entry name" value="FAD-linked_Oxidoreductase"/>
</dbReference>
<comment type="caution">
    <text evidence="7">The sequence shown here is derived from an EMBL/GenBank/DDBJ whole genome shotgun (WGS) entry which is preliminary data.</text>
</comment>
<dbReference type="InterPro" id="IPR016166">
    <property type="entry name" value="FAD-bd_PCMH"/>
</dbReference>
<dbReference type="InterPro" id="IPR036318">
    <property type="entry name" value="FAD-bd_PCMH-like_sf"/>
</dbReference>
<dbReference type="Gene3D" id="3.30.43.10">
    <property type="entry name" value="Uridine Diphospho-n-acetylenolpyruvylglucosamine Reductase, domain 2"/>
    <property type="match status" value="1"/>
</dbReference>
<dbReference type="Gene3D" id="3.40.462.20">
    <property type="match status" value="1"/>
</dbReference>
<keyword evidence="4" id="KW-0274">FAD</keyword>
<keyword evidence="8" id="KW-1185">Reference proteome</keyword>
<evidence type="ECO:0000313" key="8">
    <source>
        <dbReference type="Proteomes" id="UP000530928"/>
    </source>
</evidence>
<evidence type="ECO:0000256" key="1">
    <source>
        <dbReference type="ARBA" id="ARBA00001974"/>
    </source>
</evidence>
<name>A0A7W0CNB4_9ACTN</name>
<dbReference type="Proteomes" id="UP000530928">
    <property type="component" value="Unassembled WGS sequence"/>
</dbReference>
<dbReference type="PANTHER" id="PTHR42973:SF39">
    <property type="entry name" value="FAD-BINDING PCMH-TYPE DOMAIN-CONTAINING PROTEIN"/>
    <property type="match status" value="1"/>
</dbReference>
<dbReference type="InterPro" id="IPR006094">
    <property type="entry name" value="Oxid_FAD_bind_N"/>
</dbReference>
<evidence type="ECO:0000313" key="7">
    <source>
        <dbReference type="EMBL" id="MBA2894358.1"/>
    </source>
</evidence>
<dbReference type="InterPro" id="IPR016167">
    <property type="entry name" value="FAD-bd_PCMH_sub1"/>
</dbReference>
<evidence type="ECO:0000259" key="6">
    <source>
        <dbReference type="PROSITE" id="PS51387"/>
    </source>
</evidence>
<sequence length="384" mass="40799">MRDFTGSVHRPGDAGYDEARRAWNRAVDPRPALVAEALTPQDVRCAVLEARTKEMPLTVQATGHGTLADVPGALLLRTGDLDHVFVDPFRREVSVGAGAVWSDVIAAAAPYGLAPLSGTPWIGVSGYTLGGGAGYLSRKYGLAADSLLGATIVTADGELVEARDELLWALKGGSGNFGVVTELTLRLFPAERVVAGRSFHPGERAQEVLAAFEELEQPDELNAAVLLMPGMVGLRVLAVEGGERALAPLLKAAGDPLRGGFAEMSFQEAGDVLGPRHDPAPVAHGFELFHRLPPLEGVFGEVRRWGGAMAHGEGPAGHRDVPFSVISSEPVDLPGRTGGAFLNFLVDTSRTADAYTRADYERLVELKKLHDPDNLFRPSHLIGS</sequence>
<proteinExistence type="inferred from homology"/>